<evidence type="ECO:0000256" key="3">
    <source>
        <dbReference type="ARBA" id="ARBA00022692"/>
    </source>
</evidence>
<feature type="region of interest" description="Disordered" evidence="8">
    <location>
        <begin position="1"/>
        <end position="57"/>
    </location>
</feature>
<dbReference type="OMA" id="HSSMEFR"/>
<evidence type="ECO:0000256" key="5">
    <source>
        <dbReference type="ARBA" id="ARBA00022989"/>
    </source>
</evidence>
<dbReference type="GO" id="GO:0015179">
    <property type="term" value="F:L-amino acid transmembrane transporter activity"/>
    <property type="evidence" value="ECO:0007669"/>
    <property type="project" value="TreeGrafter"/>
</dbReference>
<keyword evidence="3 9" id="KW-0812">Transmembrane</keyword>
<organism evidence="11 12">
    <name type="scientific">Chenopodium quinoa</name>
    <name type="common">Quinoa</name>
    <dbReference type="NCBI Taxonomy" id="63459"/>
    <lineage>
        <taxon>Eukaryota</taxon>
        <taxon>Viridiplantae</taxon>
        <taxon>Streptophyta</taxon>
        <taxon>Embryophyta</taxon>
        <taxon>Tracheophyta</taxon>
        <taxon>Spermatophyta</taxon>
        <taxon>Magnoliopsida</taxon>
        <taxon>eudicotyledons</taxon>
        <taxon>Gunneridae</taxon>
        <taxon>Pentapetalae</taxon>
        <taxon>Caryophyllales</taxon>
        <taxon>Chenopodiaceae</taxon>
        <taxon>Chenopodioideae</taxon>
        <taxon>Atripliceae</taxon>
        <taxon>Chenopodium</taxon>
    </lineage>
</organism>
<evidence type="ECO:0000256" key="6">
    <source>
        <dbReference type="ARBA" id="ARBA00023136"/>
    </source>
</evidence>
<accession>A0A803LJW7</accession>
<evidence type="ECO:0000256" key="8">
    <source>
        <dbReference type="SAM" id="MobiDB-lite"/>
    </source>
</evidence>
<dbReference type="PANTHER" id="PTHR22950">
    <property type="entry name" value="AMINO ACID TRANSPORTER"/>
    <property type="match status" value="1"/>
</dbReference>
<evidence type="ECO:0000256" key="7">
    <source>
        <dbReference type="ARBA" id="ARBA00049662"/>
    </source>
</evidence>
<dbReference type="Proteomes" id="UP000596660">
    <property type="component" value="Unplaced"/>
</dbReference>
<evidence type="ECO:0000256" key="9">
    <source>
        <dbReference type="SAM" id="Phobius"/>
    </source>
</evidence>
<feature type="domain" description="Amino acid transporter transmembrane" evidence="10">
    <location>
        <begin position="161"/>
        <end position="301"/>
    </location>
</feature>
<evidence type="ECO:0000313" key="11">
    <source>
        <dbReference type="EnsemblPlants" id="AUR62014264-RA:cds"/>
    </source>
</evidence>
<dbReference type="GO" id="GO:0005774">
    <property type="term" value="C:vacuolar membrane"/>
    <property type="evidence" value="ECO:0007669"/>
    <property type="project" value="TreeGrafter"/>
</dbReference>
<feature type="transmembrane region" description="Helical" evidence="9">
    <location>
        <begin position="191"/>
        <end position="211"/>
    </location>
</feature>
<dbReference type="AlphaFoldDB" id="A0A803LJW7"/>
<dbReference type="Pfam" id="PF01490">
    <property type="entry name" value="Aa_trans"/>
    <property type="match status" value="1"/>
</dbReference>
<protein>
    <recommendedName>
        <fullName evidence="10">Amino acid transporter transmembrane domain-containing protein</fullName>
    </recommendedName>
</protein>
<keyword evidence="4" id="KW-0029">Amino-acid transport</keyword>
<feature type="compositionally biased region" description="Acidic residues" evidence="8">
    <location>
        <begin position="14"/>
        <end position="32"/>
    </location>
</feature>
<feature type="compositionally biased region" description="Polar residues" evidence="8">
    <location>
        <begin position="43"/>
        <end position="57"/>
    </location>
</feature>
<evidence type="ECO:0000256" key="4">
    <source>
        <dbReference type="ARBA" id="ARBA00022970"/>
    </source>
</evidence>
<proteinExistence type="inferred from homology"/>
<keyword evidence="5 9" id="KW-1133">Transmembrane helix</keyword>
<dbReference type="PANTHER" id="PTHR22950:SF692">
    <property type="entry name" value="TRANSMEMBRANE AMINO ACID TRANSPORTER FAMILY PROTEIN"/>
    <property type="match status" value="1"/>
</dbReference>
<dbReference type="EnsemblPlants" id="AUR62014264-RA">
    <property type="protein sequence ID" value="AUR62014264-RA:cds"/>
    <property type="gene ID" value="AUR62014264"/>
</dbReference>
<sequence length="302" mass="33020">MKNSLSDHCLNYIESDEENEEKVSNLDEDDGTYSDSSSHSSMEFRQQSKPNSYTTSWPQSYRQSIDLYSSVPSPNIGFLGNSPLSRFGSSFLSSSLIQRHASDVTKPLLPTTADGQHHHQKHSSHSLLPPVPSRKPSSLKKVDSEYKPSIISHEFHATPDSTFGQAVINGVNVLCGVGILSAPYAVKQGGWLSLSILLVFAILSFYTGLLLRHCLDSAPGLQTYPDIGQAAFGSTGRIVISACCVEYIILESDNLSSIFPYAHLNLFGYELDSHLLFALAATLAVLPTCWLRDLSLLSYISG</sequence>
<evidence type="ECO:0000259" key="10">
    <source>
        <dbReference type="Pfam" id="PF01490"/>
    </source>
</evidence>
<dbReference type="Gramene" id="AUR62014264-RA">
    <property type="protein sequence ID" value="AUR62014264-RA:cds"/>
    <property type="gene ID" value="AUR62014264"/>
</dbReference>
<name>A0A803LJW7_CHEQI</name>
<comment type="similarity">
    <text evidence="7">Belongs to the amino acid/polyamine transporter 2 family. Amino acid/auxin permease (AAAP) (TC 2.A.18.5) subfamily.</text>
</comment>
<reference evidence="11" key="2">
    <citation type="submission" date="2021-03" db="UniProtKB">
        <authorList>
            <consortium name="EnsemblPlants"/>
        </authorList>
    </citation>
    <scope>IDENTIFICATION</scope>
</reference>
<reference evidence="11" key="1">
    <citation type="journal article" date="2017" name="Nature">
        <title>The genome of Chenopodium quinoa.</title>
        <authorList>
            <person name="Jarvis D.E."/>
            <person name="Ho Y.S."/>
            <person name="Lightfoot D.J."/>
            <person name="Schmoeckel S.M."/>
            <person name="Li B."/>
            <person name="Borm T.J.A."/>
            <person name="Ohyanagi H."/>
            <person name="Mineta K."/>
            <person name="Michell C.T."/>
            <person name="Saber N."/>
            <person name="Kharbatia N.M."/>
            <person name="Rupper R.R."/>
            <person name="Sharp A.R."/>
            <person name="Dally N."/>
            <person name="Boughton B.A."/>
            <person name="Woo Y.H."/>
            <person name="Gao G."/>
            <person name="Schijlen E.G.W.M."/>
            <person name="Guo X."/>
            <person name="Momin A.A."/>
            <person name="Negrao S."/>
            <person name="Al-Babili S."/>
            <person name="Gehring C."/>
            <person name="Roessner U."/>
            <person name="Jung C."/>
            <person name="Murphy K."/>
            <person name="Arold S.T."/>
            <person name="Gojobori T."/>
            <person name="van der Linden C.G."/>
            <person name="van Loo E.N."/>
            <person name="Jellen E.N."/>
            <person name="Maughan P.J."/>
            <person name="Tester M."/>
        </authorList>
    </citation>
    <scope>NUCLEOTIDE SEQUENCE [LARGE SCALE GENOMIC DNA]</scope>
    <source>
        <strain evidence="11">cv. PI 614886</strain>
    </source>
</reference>
<feature type="region of interest" description="Disordered" evidence="8">
    <location>
        <begin position="107"/>
        <end position="139"/>
    </location>
</feature>
<evidence type="ECO:0000313" key="12">
    <source>
        <dbReference type="Proteomes" id="UP000596660"/>
    </source>
</evidence>
<evidence type="ECO:0000256" key="1">
    <source>
        <dbReference type="ARBA" id="ARBA00004141"/>
    </source>
</evidence>
<keyword evidence="6 9" id="KW-0472">Membrane</keyword>
<dbReference type="InterPro" id="IPR013057">
    <property type="entry name" value="AA_transpt_TM"/>
</dbReference>
<keyword evidence="12" id="KW-1185">Reference proteome</keyword>
<keyword evidence="2" id="KW-0813">Transport</keyword>
<comment type="subcellular location">
    <subcellularLocation>
        <location evidence="1">Membrane</location>
        <topology evidence="1">Multi-pass membrane protein</topology>
    </subcellularLocation>
</comment>
<evidence type="ECO:0000256" key="2">
    <source>
        <dbReference type="ARBA" id="ARBA00022448"/>
    </source>
</evidence>